<dbReference type="STRING" id="37653.A0A0L8G6D5"/>
<dbReference type="Pfam" id="PF13843">
    <property type="entry name" value="DDE_Tnp_1_7"/>
    <property type="match status" value="1"/>
</dbReference>
<accession>A0A0L8G6D5</accession>
<feature type="domain" description="PiggyBac transposable element-derived protein" evidence="2">
    <location>
        <begin position="2"/>
        <end position="122"/>
    </location>
</feature>
<evidence type="ECO:0000259" key="2">
    <source>
        <dbReference type="Pfam" id="PF13843"/>
    </source>
</evidence>
<dbReference type="PANTHER" id="PTHR46599">
    <property type="entry name" value="PIGGYBAC TRANSPOSABLE ELEMENT-DERIVED PROTEIN 4"/>
    <property type="match status" value="1"/>
</dbReference>
<keyword evidence="1" id="KW-1133">Transmembrane helix</keyword>
<dbReference type="EMBL" id="KQ423654">
    <property type="protein sequence ID" value="KOF72458.1"/>
    <property type="molecule type" value="Genomic_DNA"/>
</dbReference>
<organism evidence="3">
    <name type="scientific">Octopus bimaculoides</name>
    <name type="common">California two-spotted octopus</name>
    <dbReference type="NCBI Taxonomy" id="37653"/>
    <lineage>
        <taxon>Eukaryota</taxon>
        <taxon>Metazoa</taxon>
        <taxon>Spiralia</taxon>
        <taxon>Lophotrochozoa</taxon>
        <taxon>Mollusca</taxon>
        <taxon>Cephalopoda</taxon>
        <taxon>Coleoidea</taxon>
        <taxon>Octopodiformes</taxon>
        <taxon>Octopoda</taxon>
        <taxon>Incirrata</taxon>
        <taxon>Octopodidae</taxon>
        <taxon>Octopus</taxon>
    </lineage>
</organism>
<dbReference type="PANTHER" id="PTHR46599:SF3">
    <property type="entry name" value="PIGGYBAC TRANSPOSABLE ELEMENT-DERIVED PROTEIN 4"/>
    <property type="match status" value="1"/>
</dbReference>
<proteinExistence type="predicted"/>
<dbReference type="InterPro" id="IPR029526">
    <property type="entry name" value="PGBD"/>
</dbReference>
<reference evidence="3" key="1">
    <citation type="submission" date="2015-07" db="EMBL/GenBank/DDBJ databases">
        <title>MeaNS - Measles Nucleotide Surveillance Program.</title>
        <authorList>
            <person name="Tran T."/>
            <person name="Druce J."/>
        </authorList>
    </citation>
    <scope>NUCLEOTIDE SEQUENCE</scope>
    <source>
        <strain evidence="3">UCB-OBI-ISO-001</strain>
        <tissue evidence="3">Gonad</tissue>
    </source>
</reference>
<evidence type="ECO:0000256" key="1">
    <source>
        <dbReference type="SAM" id="Phobius"/>
    </source>
</evidence>
<sequence length="122" mass="14509">MLQYIADKTNDYAENHPQHVRPEHGDNWLPTTRDKIKVLLALLILMGIVKKLTLASYWSWDPTTLISFFLEMMSHKNQDDRLHKIHPTIDKLTENIRTVYVPTQDICMDESLWKFKGRLRFK</sequence>
<keyword evidence="1" id="KW-0812">Transmembrane</keyword>
<name>A0A0L8G6D5_OCTBM</name>
<feature type="transmembrane region" description="Helical" evidence="1">
    <location>
        <begin position="38"/>
        <end position="60"/>
    </location>
</feature>
<keyword evidence="1" id="KW-0472">Membrane</keyword>
<dbReference type="OrthoDB" id="6147624at2759"/>
<dbReference type="AlphaFoldDB" id="A0A0L8G6D5"/>
<evidence type="ECO:0000313" key="3">
    <source>
        <dbReference type="EMBL" id="KOF72458.1"/>
    </source>
</evidence>
<protein>
    <recommendedName>
        <fullName evidence="2">PiggyBac transposable element-derived protein domain-containing protein</fullName>
    </recommendedName>
</protein>
<gene>
    <name evidence="3" type="ORF">OCBIM_22039424mg</name>
</gene>